<comment type="subcellular location">
    <subcellularLocation>
        <location evidence="1">Membrane</location>
        <topology evidence="1">Multi-pass membrane protein</topology>
    </subcellularLocation>
</comment>
<dbReference type="InParanoid" id="A0A1B6QH29"/>
<dbReference type="GO" id="GO:0005794">
    <property type="term" value="C:Golgi apparatus"/>
    <property type="evidence" value="ECO:0000318"/>
    <property type="project" value="GO_Central"/>
</dbReference>
<keyword evidence="2 5" id="KW-0812">Transmembrane</keyword>
<evidence type="ECO:0000256" key="2">
    <source>
        <dbReference type="ARBA" id="ARBA00022692"/>
    </source>
</evidence>
<gene>
    <name evidence="7" type="ORF">SORBI_3001G029500</name>
</gene>
<proteinExistence type="predicted"/>
<evidence type="ECO:0000313" key="8">
    <source>
        <dbReference type="Proteomes" id="UP000000768"/>
    </source>
</evidence>
<evidence type="ECO:0000259" key="6">
    <source>
        <dbReference type="Pfam" id="PF03151"/>
    </source>
</evidence>
<dbReference type="EMBL" id="CM000760">
    <property type="protein sequence ID" value="KXG37228.1"/>
    <property type="molecule type" value="Genomic_DNA"/>
</dbReference>
<evidence type="ECO:0000313" key="7">
    <source>
        <dbReference type="EMBL" id="KXG37228.1"/>
    </source>
</evidence>
<dbReference type="Gramene" id="KXG37228">
    <property type="protein sequence ID" value="KXG37228"/>
    <property type="gene ID" value="SORBI_3001G029500"/>
</dbReference>
<dbReference type="InterPro" id="IPR050186">
    <property type="entry name" value="TPT_transporter"/>
</dbReference>
<reference evidence="8" key="2">
    <citation type="journal article" date="2018" name="Plant J.">
        <title>The Sorghum bicolor reference genome: improved assembly, gene annotations, a transcriptome atlas, and signatures of genome organization.</title>
        <authorList>
            <person name="McCormick R.F."/>
            <person name="Truong S.K."/>
            <person name="Sreedasyam A."/>
            <person name="Jenkins J."/>
            <person name="Shu S."/>
            <person name="Sims D."/>
            <person name="Kennedy M."/>
            <person name="Amirebrahimi M."/>
            <person name="Weers B.D."/>
            <person name="McKinley B."/>
            <person name="Mattison A."/>
            <person name="Morishige D.T."/>
            <person name="Grimwood J."/>
            <person name="Schmutz J."/>
            <person name="Mullet J.E."/>
        </authorList>
    </citation>
    <scope>NUCLEOTIDE SEQUENCE [LARGE SCALE GENOMIC DNA]</scope>
    <source>
        <strain evidence="8">cv. BTx623</strain>
    </source>
</reference>
<dbReference type="STRING" id="4558.A0A1B6QH29"/>
<dbReference type="Pfam" id="PF03151">
    <property type="entry name" value="TPT"/>
    <property type="match status" value="1"/>
</dbReference>
<dbReference type="OMA" id="KLIRVWI"/>
<keyword evidence="8" id="KW-1185">Reference proteome</keyword>
<dbReference type="PANTHER" id="PTHR11132">
    <property type="entry name" value="SOLUTE CARRIER FAMILY 35"/>
    <property type="match status" value="1"/>
</dbReference>
<keyword evidence="3 5" id="KW-1133">Transmembrane helix</keyword>
<dbReference type="SUPFAM" id="SSF103481">
    <property type="entry name" value="Multidrug resistance efflux transporter EmrE"/>
    <property type="match status" value="1"/>
</dbReference>
<evidence type="ECO:0000256" key="3">
    <source>
        <dbReference type="ARBA" id="ARBA00022989"/>
    </source>
</evidence>
<keyword evidence="4 5" id="KW-0472">Membrane</keyword>
<evidence type="ECO:0000256" key="1">
    <source>
        <dbReference type="ARBA" id="ARBA00004141"/>
    </source>
</evidence>
<dbReference type="GO" id="GO:0005458">
    <property type="term" value="F:GDP-mannose transmembrane transporter activity"/>
    <property type="evidence" value="ECO:0000318"/>
    <property type="project" value="GO_Central"/>
</dbReference>
<dbReference type="AlphaFoldDB" id="A0A1B6QH29"/>
<feature type="transmembrane region" description="Helical" evidence="5">
    <location>
        <begin position="154"/>
        <end position="173"/>
    </location>
</feature>
<dbReference type="InterPro" id="IPR004853">
    <property type="entry name" value="Sugar_P_trans_dom"/>
</dbReference>
<feature type="transmembrane region" description="Helical" evidence="5">
    <location>
        <begin position="405"/>
        <end position="425"/>
    </location>
</feature>
<feature type="transmembrane region" description="Helical" evidence="5">
    <location>
        <begin position="375"/>
        <end position="398"/>
    </location>
</feature>
<accession>A0A1B6QH29</accession>
<feature type="transmembrane region" description="Helical" evidence="5">
    <location>
        <begin position="247"/>
        <end position="268"/>
    </location>
</feature>
<dbReference type="Proteomes" id="UP000000768">
    <property type="component" value="Chromosome 1"/>
</dbReference>
<feature type="transmembrane region" description="Helical" evidence="5">
    <location>
        <begin position="185"/>
        <end position="210"/>
    </location>
</feature>
<evidence type="ECO:0000256" key="4">
    <source>
        <dbReference type="ARBA" id="ARBA00023136"/>
    </source>
</evidence>
<feature type="transmembrane region" description="Helical" evidence="5">
    <location>
        <begin position="275"/>
        <end position="293"/>
    </location>
</feature>
<organism evidence="7 8">
    <name type="scientific">Sorghum bicolor</name>
    <name type="common">Sorghum</name>
    <name type="synonym">Sorghum vulgare</name>
    <dbReference type="NCBI Taxonomy" id="4558"/>
    <lineage>
        <taxon>Eukaryota</taxon>
        <taxon>Viridiplantae</taxon>
        <taxon>Streptophyta</taxon>
        <taxon>Embryophyta</taxon>
        <taxon>Tracheophyta</taxon>
        <taxon>Spermatophyta</taxon>
        <taxon>Magnoliopsida</taxon>
        <taxon>Liliopsida</taxon>
        <taxon>Poales</taxon>
        <taxon>Poaceae</taxon>
        <taxon>PACMAD clade</taxon>
        <taxon>Panicoideae</taxon>
        <taxon>Andropogonodae</taxon>
        <taxon>Andropogoneae</taxon>
        <taxon>Sorghinae</taxon>
        <taxon>Sorghum</taxon>
    </lineage>
</organism>
<sequence length="454" mass="49559">MPSKGISGPLLAPTVHRRFPHRLSLSLSSSPLSLHLQPPPTPPDAALLALRRTAGGLLLPGAAASMSLEFRSECDDIEEAKSPSNTSVAAVAVKNADASVYKIIHGYLKQKNNSIIKVAANVARKAASNKLSRKTSDVFDTLLQKQQSKWGNKAGPLLSGICYCIASCSMILLNKVVLSGYNFDAGISLMLYQNLISVVILLLLELFHVISTEELTWKLIKVWIPVNLIFIGMLLTGMYSLKYINVAMVTILKNMTNIITAIGEIYIFRKGQNKKVWAALFLMIVSAICGGITDLSFHLVGYTWQILNCFLTAGYSLTLRRLMDTAKQSTKSGSLNEVSMVLLNNALSIPFALILVVIFNEWEYVYQAEVIRDPMFWVVATASGLLGLAISFSSVWFLHRTGPTTYSLVGSLNKIPISIAGILLFNVPVSVENLCSIVFGLFAGIFFAKAKMSS</sequence>
<feature type="domain" description="Sugar phosphate transporter" evidence="6">
    <location>
        <begin position="165"/>
        <end position="441"/>
    </location>
</feature>
<name>A0A1B6QH29_SORBI</name>
<dbReference type="InterPro" id="IPR037185">
    <property type="entry name" value="EmrE-like"/>
</dbReference>
<feature type="transmembrane region" description="Helical" evidence="5">
    <location>
        <begin position="222"/>
        <end position="241"/>
    </location>
</feature>
<feature type="transmembrane region" description="Helical" evidence="5">
    <location>
        <begin position="431"/>
        <end position="448"/>
    </location>
</feature>
<dbReference type="GO" id="GO:0015297">
    <property type="term" value="F:antiporter activity"/>
    <property type="evidence" value="ECO:0000318"/>
    <property type="project" value="GO_Central"/>
</dbReference>
<dbReference type="GO" id="GO:0016020">
    <property type="term" value="C:membrane"/>
    <property type="evidence" value="ECO:0007669"/>
    <property type="project" value="UniProtKB-SubCell"/>
</dbReference>
<reference evidence="7 8" key="1">
    <citation type="journal article" date="2009" name="Nature">
        <title>The Sorghum bicolor genome and the diversification of grasses.</title>
        <authorList>
            <person name="Paterson A.H."/>
            <person name="Bowers J.E."/>
            <person name="Bruggmann R."/>
            <person name="Dubchak I."/>
            <person name="Grimwood J."/>
            <person name="Gundlach H."/>
            <person name="Haberer G."/>
            <person name="Hellsten U."/>
            <person name="Mitros T."/>
            <person name="Poliakov A."/>
            <person name="Schmutz J."/>
            <person name="Spannagl M."/>
            <person name="Tang H."/>
            <person name="Wang X."/>
            <person name="Wicker T."/>
            <person name="Bharti A.K."/>
            <person name="Chapman J."/>
            <person name="Feltus F.A."/>
            <person name="Gowik U."/>
            <person name="Grigoriev I.V."/>
            <person name="Lyons E."/>
            <person name="Maher C.A."/>
            <person name="Martis M."/>
            <person name="Narechania A."/>
            <person name="Otillar R.P."/>
            <person name="Penning B.W."/>
            <person name="Salamov A.A."/>
            <person name="Wang Y."/>
            <person name="Zhang L."/>
            <person name="Carpita N.C."/>
            <person name="Freeling M."/>
            <person name="Gingle A.R."/>
            <person name="Hash C.T."/>
            <person name="Keller B."/>
            <person name="Klein P."/>
            <person name="Kresovich S."/>
            <person name="McCann M.C."/>
            <person name="Ming R."/>
            <person name="Peterson D.G."/>
            <person name="Mehboob-ur-Rahman"/>
            <person name="Ware D."/>
            <person name="Westhoff P."/>
            <person name="Mayer K.F."/>
            <person name="Messing J."/>
            <person name="Rokhsar D.S."/>
        </authorList>
    </citation>
    <scope>NUCLEOTIDE SEQUENCE [LARGE SCALE GENOMIC DNA]</scope>
    <source>
        <strain evidence="8">cv. BTx623</strain>
    </source>
</reference>
<dbReference type="FunCoup" id="A0A1B6QH29">
    <property type="interactions" value="169"/>
</dbReference>
<dbReference type="eggNOG" id="KOG1444">
    <property type="taxonomic scope" value="Eukaryota"/>
</dbReference>
<dbReference type="GO" id="GO:1990570">
    <property type="term" value="P:GDP-mannose transmembrane transport"/>
    <property type="evidence" value="ECO:0000318"/>
    <property type="project" value="GO_Central"/>
</dbReference>
<feature type="transmembrane region" description="Helical" evidence="5">
    <location>
        <begin position="338"/>
        <end position="359"/>
    </location>
</feature>
<evidence type="ECO:0000256" key="5">
    <source>
        <dbReference type="SAM" id="Phobius"/>
    </source>
</evidence>
<dbReference type="OrthoDB" id="417037at2759"/>
<feature type="transmembrane region" description="Helical" evidence="5">
    <location>
        <begin position="299"/>
        <end position="317"/>
    </location>
</feature>
<protein>
    <recommendedName>
        <fullName evidence="6">Sugar phosphate transporter domain-containing protein</fullName>
    </recommendedName>
</protein>